<reference evidence="1" key="1">
    <citation type="submission" date="2018-05" db="EMBL/GenBank/DDBJ databases">
        <authorList>
            <person name="Lanie J.A."/>
            <person name="Ng W.-L."/>
            <person name="Kazmierczak K.M."/>
            <person name="Andrzejewski T.M."/>
            <person name="Davidsen T.M."/>
            <person name="Wayne K.J."/>
            <person name="Tettelin H."/>
            <person name="Glass J.I."/>
            <person name="Rusch D."/>
            <person name="Podicherti R."/>
            <person name="Tsui H.-C.T."/>
            <person name="Winkler M.E."/>
        </authorList>
    </citation>
    <scope>NUCLEOTIDE SEQUENCE</scope>
</reference>
<organism evidence="1">
    <name type="scientific">marine metagenome</name>
    <dbReference type="NCBI Taxonomy" id="408172"/>
    <lineage>
        <taxon>unclassified sequences</taxon>
        <taxon>metagenomes</taxon>
        <taxon>ecological metagenomes</taxon>
    </lineage>
</organism>
<gene>
    <name evidence="1" type="ORF">METZ01_LOCUS310211</name>
</gene>
<dbReference type="EMBL" id="UINC01098659">
    <property type="protein sequence ID" value="SVC57357.1"/>
    <property type="molecule type" value="Genomic_DNA"/>
</dbReference>
<sequence>MDVPADVVVDENIIVVNGSFVKQLNIQDTSEGRSI</sequence>
<proteinExistence type="predicted"/>
<accession>A0A382NAV6</accession>
<feature type="non-terminal residue" evidence="1">
    <location>
        <position position="35"/>
    </location>
</feature>
<evidence type="ECO:0000313" key="1">
    <source>
        <dbReference type="EMBL" id="SVC57357.1"/>
    </source>
</evidence>
<protein>
    <submittedName>
        <fullName evidence="1">Uncharacterized protein</fullName>
    </submittedName>
</protein>
<dbReference type="AlphaFoldDB" id="A0A382NAV6"/>
<name>A0A382NAV6_9ZZZZ</name>